<gene>
    <name evidence="1" type="primary">mutS</name>
    <name evidence="1" type="ORF">FRZ06_05005</name>
</gene>
<proteinExistence type="predicted"/>
<dbReference type="Proteomes" id="UP000594014">
    <property type="component" value="Chromosome"/>
</dbReference>
<dbReference type="EMBL" id="CP042469">
    <property type="protein sequence ID" value="QOX62749.1"/>
    <property type="molecule type" value="Genomic_DNA"/>
</dbReference>
<name>A0ACD1A8H2_9FIRM</name>
<keyword evidence="2" id="KW-1185">Reference proteome</keyword>
<protein>
    <submittedName>
        <fullName evidence="1">DNA mismatch repair protein MutS</fullName>
    </submittedName>
</protein>
<organism evidence="1 2">
    <name type="scientific">Anoxybacterium hadale</name>
    <dbReference type="NCBI Taxonomy" id="3408580"/>
    <lineage>
        <taxon>Bacteria</taxon>
        <taxon>Bacillati</taxon>
        <taxon>Bacillota</taxon>
        <taxon>Clostridia</taxon>
        <taxon>Peptostreptococcales</taxon>
        <taxon>Anaerovoracaceae</taxon>
        <taxon>Anoxybacterium</taxon>
    </lineage>
</organism>
<sequence length="874" mass="96809">MQLTPMMQQYMDIKENYKDCILFFRLGDFYEMFFEDAITASRELEITLTGKSYGQEERAPMCGVPYHAADNYIGKLIDRGYKVAICEQVEDPATAKGIVKREVIQIITPGTVVSQSMLNEKENNYLASVFLSETGAGIAYCDVSTGEISAAELSGTRYIEKLINELVKIRAKEVVANEAVSLDGLSEDIRDASGAYFSILGSQYYNQNSAEDAVLRQFKVKSLKGLGVEEMPSAVMALGALLSYLFETQKQNLSHLARLNVYDTAGHMALDKATIKNLELTETLFEKKIQGSLLGVLDKTQTAMGSRKMKQWLREPLNRLTEIKERLDAVELLTDEILLRNNIKEHLKKIYDLERLAGRISCGNANGKDLIALKNSIFVLPDMKSELSACGDPLLERLETSMDALADIYELIDRAVVDEPPFTVKEGGLIKKGYSEDLDSLKDSIVDGQSWIAGLEAVEKERTGIKSLKVGFNKVFGYYIEVTKSYYDLVPENYIRKQTLANCERFITPELKEVESVVLNAETKINQLEYELFVEIRNMIQGFIGTIQSTSAAISVLDVLVSYAEVGSRLGYIKPSINNGDAILIEKGRHPVIEGSIRNGIFVSNDTYVDRKDSSMLLITGPNMSGKSTYMRQTALIVLMAQTGCFVPAEAATIGIVDRIYTRIGASDNLAQGQSTFYVEMSELAYILNTATDKSLIILDEIGRGTSTYDGLSIAWAVVEYLCNSRGRIRTLFATHYHELTALEGHMTGLKNLNVDVQEKDGNIVFLHKIVEGSASRSYGIHVAKLAGVPQQLLLAAEEKLSELEHSGASIDLDKYVPGAAEQLPEAKANAEQISFFSFAPNPVVERLKSLDLMTITPSQAFSILEELKKAAES</sequence>
<reference evidence="1" key="1">
    <citation type="submission" date="2019-08" db="EMBL/GenBank/DDBJ databases">
        <title>Genome sequence of Clostridiales bacterium MT110.</title>
        <authorList>
            <person name="Cao J."/>
        </authorList>
    </citation>
    <scope>NUCLEOTIDE SEQUENCE</scope>
    <source>
        <strain evidence="1">MT110</strain>
    </source>
</reference>
<evidence type="ECO:0000313" key="2">
    <source>
        <dbReference type="Proteomes" id="UP000594014"/>
    </source>
</evidence>
<accession>A0ACD1A8H2</accession>
<evidence type="ECO:0000313" key="1">
    <source>
        <dbReference type="EMBL" id="QOX62749.1"/>
    </source>
</evidence>